<evidence type="ECO:0000313" key="3">
    <source>
        <dbReference type="Proteomes" id="UP000198867"/>
    </source>
</evidence>
<dbReference type="Proteomes" id="UP000198867">
    <property type="component" value="Unassembled WGS sequence"/>
</dbReference>
<name>A0A1I5CC08_9MICO</name>
<dbReference type="OrthoDB" id="9810847at2"/>
<evidence type="ECO:0000313" key="2">
    <source>
        <dbReference type="EMBL" id="SFN84538.1"/>
    </source>
</evidence>
<organism evidence="2 3">
    <name type="scientific">Mycetocola miduiensis</name>
    <dbReference type="NCBI Taxonomy" id="995034"/>
    <lineage>
        <taxon>Bacteria</taxon>
        <taxon>Bacillati</taxon>
        <taxon>Actinomycetota</taxon>
        <taxon>Actinomycetes</taxon>
        <taxon>Micrococcales</taxon>
        <taxon>Microbacteriaceae</taxon>
        <taxon>Mycetocola</taxon>
    </lineage>
</organism>
<feature type="transmembrane region" description="Helical" evidence="1">
    <location>
        <begin position="37"/>
        <end position="60"/>
    </location>
</feature>
<feature type="transmembrane region" description="Helical" evidence="1">
    <location>
        <begin position="5"/>
        <end position="25"/>
    </location>
</feature>
<protein>
    <submittedName>
        <fullName evidence="2">Putative membrane protein</fullName>
    </submittedName>
</protein>
<keyword evidence="3" id="KW-1185">Reference proteome</keyword>
<dbReference type="Pfam" id="PF04020">
    <property type="entry name" value="Phage_holin_4_2"/>
    <property type="match status" value="1"/>
</dbReference>
<keyword evidence="1" id="KW-0472">Membrane</keyword>
<dbReference type="InterPro" id="IPR007165">
    <property type="entry name" value="Phage_holin_4_2"/>
</dbReference>
<dbReference type="RefSeq" id="WP_090711621.1">
    <property type="nucleotide sequence ID" value="NZ_FOVM01000006.1"/>
</dbReference>
<sequence length="134" mass="14829">MARFLLRVVINAVAIWLTTFIVAGVDVTPYPPGDTLAVVLTYLLIAVIFAIVNSIVGTFIKIVAFPLYILTLGLISFLVNGLLLLLVEWIMSPFGFGLQTDGFWWAVLGALVISIINGVFALLLRPQLKDRRRR</sequence>
<dbReference type="AlphaFoldDB" id="A0A1I5CC08"/>
<keyword evidence="1" id="KW-0812">Transmembrane</keyword>
<dbReference type="EMBL" id="FOVM01000006">
    <property type="protein sequence ID" value="SFN84538.1"/>
    <property type="molecule type" value="Genomic_DNA"/>
</dbReference>
<feature type="transmembrane region" description="Helical" evidence="1">
    <location>
        <begin position="67"/>
        <end position="91"/>
    </location>
</feature>
<evidence type="ECO:0000256" key="1">
    <source>
        <dbReference type="SAM" id="Phobius"/>
    </source>
</evidence>
<proteinExistence type="predicted"/>
<reference evidence="3" key="1">
    <citation type="submission" date="2016-10" db="EMBL/GenBank/DDBJ databases">
        <authorList>
            <person name="Varghese N."/>
            <person name="Submissions S."/>
        </authorList>
    </citation>
    <scope>NUCLEOTIDE SEQUENCE [LARGE SCALE GENOMIC DNA]</scope>
    <source>
        <strain evidence="3">CGMCC 1.11101</strain>
    </source>
</reference>
<dbReference type="PANTHER" id="PTHR37309">
    <property type="entry name" value="SLR0284 PROTEIN"/>
    <property type="match status" value="1"/>
</dbReference>
<dbReference type="PANTHER" id="PTHR37309:SF1">
    <property type="entry name" value="SLR0284 PROTEIN"/>
    <property type="match status" value="1"/>
</dbReference>
<feature type="transmembrane region" description="Helical" evidence="1">
    <location>
        <begin position="103"/>
        <end position="124"/>
    </location>
</feature>
<dbReference type="STRING" id="995034.SAMN05216219_2337"/>
<keyword evidence="1" id="KW-1133">Transmembrane helix</keyword>
<gene>
    <name evidence="2" type="ORF">SAMN05216219_2337</name>
</gene>
<accession>A0A1I5CC08</accession>